<dbReference type="OrthoDB" id="5494262at2"/>
<dbReference type="EMBL" id="CP042467">
    <property type="protein sequence ID" value="QED25872.1"/>
    <property type="molecule type" value="Genomic_DNA"/>
</dbReference>
<dbReference type="RefSeq" id="WP_146956821.1">
    <property type="nucleotide sequence ID" value="NZ_CP042467.1"/>
</dbReference>
<evidence type="ECO:0000313" key="1">
    <source>
        <dbReference type="EMBL" id="QED25872.1"/>
    </source>
</evidence>
<proteinExistence type="predicted"/>
<dbReference type="AlphaFoldDB" id="A0A5B8XJC3"/>
<accession>A0A5B8XJC3</accession>
<keyword evidence="2" id="KW-1185">Reference proteome</keyword>
<protein>
    <recommendedName>
        <fullName evidence="3">Serine dehydrogenase proteinase</fullName>
    </recommendedName>
</protein>
<name>A0A5B8XJC3_9DELT</name>
<sequence length="293" mass="32494">MTPIKKKLDAIEAELGRAVFVVASAHERFFEPDEDAIRVFMEAAHRRSEKGRPFEKAALLLIGQGGHPAFAEGVVRALRAFWPAFDLILVSRTRGVATLLTFKAERVVMHPWASVGAYDAGPILNGPSKLSPSVWDDIPAMQGVETEEHFASQLARHRHHARLARSLARRWAGDSKALLDSLSEYELGAGLGLGADELEEFGIKAEIAEDPLRSTVWDLYQIYEKELGLLKEPAPRYSPSDIADEVEFEPAEYLSAGIVETTVDDFVYQVDTGRPHPETGALLGEWMMEKSEI</sequence>
<organism evidence="1 2">
    <name type="scientific">Microvenator marinus</name>
    <dbReference type="NCBI Taxonomy" id="2600177"/>
    <lineage>
        <taxon>Bacteria</taxon>
        <taxon>Deltaproteobacteria</taxon>
        <taxon>Bradymonadales</taxon>
        <taxon>Microvenatoraceae</taxon>
        <taxon>Microvenator</taxon>
    </lineage>
</organism>
<dbReference type="KEGG" id="bbae:FRD01_01045"/>
<gene>
    <name evidence="1" type="ORF">FRD01_01045</name>
</gene>
<reference evidence="1 2" key="1">
    <citation type="submission" date="2019-08" db="EMBL/GenBank/DDBJ databases">
        <authorList>
            <person name="Liang Q."/>
        </authorList>
    </citation>
    <scope>NUCLEOTIDE SEQUENCE [LARGE SCALE GENOMIC DNA]</scope>
    <source>
        <strain evidence="1 2">V1718</strain>
    </source>
</reference>
<dbReference type="Proteomes" id="UP000321595">
    <property type="component" value="Chromosome"/>
</dbReference>
<evidence type="ECO:0008006" key="3">
    <source>
        <dbReference type="Google" id="ProtNLM"/>
    </source>
</evidence>
<evidence type="ECO:0000313" key="2">
    <source>
        <dbReference type="Proteomes" id="UP000321595"/>
    </source>
</evidence>